<accession>A0AA43S3T7</accession>
<comment type="catalytic activity">
    <reaction evidence="1">
        <text>ATP + protein L-histidine = ADP + protein N-phospho-L-histidine.</text>
        <dbReference type="EC" id="2.7.13.3"/>
    </reaction>
</comment>
<evidence type="ECO:0000256" key="12">
    <source>
        <dbReference type="ARBA" id="ARBA00023136"/>
    </source>
</evidence>
<keyword evidence="11" id="KW-0902">Two-component regulatory system</keyword>
<keyword evidence="9" id="KW-0067">ATP-binding</keyword>
<evidence type="ECO:0000256" key="9">
    <source>
        <dbReference type="ARBA" id="ARBA00022840"/>
    </source>
</evidence>
<name>A0AA43S3T7_9BURK</name>
<evidence type="ECO:0000313" key="16">
    <source>
        <dbReference type="Proteomes" id="UP001161160"/>
    </source>
</evidence>
<dbReference type="Pfam" id="PF02518">
    <property type="entry name" value="HATPase_c"/>
    <property type="match status" value="1"/>
</dbReference>
<evidence type="ECO:0000256" key="7">
    <source>
        <dbReference type="ARBA" id="ARBA00022741"/>
    </source>
</evidence>
<keyword evidence="10 13" id="KW-1133">Transmembrane helix</keyword>
<dbReference type="PRINTS" id="PR00344">
    <property type="entry name" value="BCTRLSENSOR"/>
</dbReference>
<feature type="transmembrane region" description="Helical" evidence="13">
    <location>
        <begin position="67"/>
        <end position="86"/>
    </location>
</feature>
<dbReference type="EC" id="2.7.13.3" evidence="3"/>
<evidence type="ECO:0000259" key="14">
    <source>
        <dbReference type="PROSITE" id="PS50109"/>
    </source>
</evidence>
<dbReference type="RefSeq" id="WP_280741618.1">
    <property type="nucleotide sequence ID" value="NZ_JARXVV010000003.1"/>
</dbReference>
<dbReference type="SMART" id="SM00388">
    <property type="entry name" value="HisKA"/>
    <property type="match status" value="1"/>
</dbReference>
<dbReference type="InterPro" id="IPR003594">
    <property type="entry name" value="HATPase_dom"/>
</dbReference>
<evidence type="ECO:0000256" key="8">
    <source>
        <dbReference type="ARBA" id="ARBA00022777"/>
    </source>
</evidence>
<dbReference type="Gene3D" id="1.10.287.130">
    <property type="match status" value="1"/>
</dbReference>
<evidence type="ECO:0000256" key="3">
    <source>
        <dbReference type="ARBA" id="ARBA00012438"/>
    </source>
</evidence>
<dbReference type="InterPro" id="IPR036890">
    <property type="entry name" value="HATPase_C_sf"/>
</dbReference>
<dbReference type="CDD" id="cd00082">
    <property type="entry name" value="HisKA"/>
    <property type="match status" value="1"/>
</dbReference>
<dbReference type="PROSITE" id="PS50109">
    <property type="entry name" value="HIS_KIN"/>
    <property type="match status" value="1"/>
</dbReference>
<dbReference type="InterPro" id="IPR052023">
    <property type="entry name" value="Histidine_kinase_KdpD"/>
</dbReference>
<dbReference type="SUPFAM" id="SSF55874">
    <property type="entry name" value="ATPase domain of HSP90 chaperone/DNA topoisomerase II/histidine kinase"/>
    <property type="match status" value="1"/>
</dbReference>
<keyword evidence="6 13" id="KW-0812">Transmembrane</keyword>
<evidence type="ECO:0000256" key="11">
    <source>
        <dbReference type="ARBA" id="ARBA00023012"/>
    </source>
</evidence>
<organism evidence="15 16">
    <name type="scientific">Polynucleobacter sphagniphilus</name>
    <dbReference type="NCBI Taxonomy" id="1743169"/>
    <lineage>
        <taxon>Bacteria</taxon>
        <taxon>Pseudomonadati</taxon>
        <taxon>Pseudomonadota</taxon>
        <taxon>Betaproteobacteria</taxon>
        <taxon>Burkholderiales</taxon>
        <taxon>Burkholderiaceae</taxon>
        <taxon>Polynucleobacter</taxon>
    </lineage>
</organism>
<dbReference type="CDD" id="cd00075">
    <property type="entry name" value="HATPase"/>
    <property type="match status" value="1"/>
</dbReference>
<dbReference type="SUPFAM" id="SSF55781">
    <property type="entry name" value="GAF domain-like"/>
    <property type="match status" value="1"/>
</dbReference>
<feature type="transmembrane region" description="Helical" evidence="13">
    <location>
        <begin position="12"/>
        <end position="37"/>
    </location>
</feature>
<keyword evidence="7" id="KW-0547">Nucleotide-binding</keyword>
<keyword evidence="8 15" id="KW-0418">Kinase</keyword>
<dbReference type="Proteomes" id="UP001161160">
    <property type="component" value="Unassembled WGS sequence"/>
</dbReference>
<evidence type="ECO:0000313" key="15">
    <source>
        <dbReference type="EMBL" id="MDH6502720.1"/>
    </source>
</evidence>
<dbReference type="SUPFAM" id="SSF47384">
    <property type="entry name" value="Homodimeric domain of signal transducing histidine kinase"/>
    <property type="match status" value="1"/>
</dbReference>
<protein>
    <recommendedName>
        <fullName evidence="3">histidine kinase</fullName>
        <ecNumber evidence="3">2.7.13.3</ecNumber>
    </recommendedName>
</protein>
<dbReference type="Pfam" id="PF13493">
    <property type="entry name" value="DUF4118"/>
    <property type="match status" value="1"/>
</dbReference>
<dbReference type="InterPro" id="IPR025201">
    <property type="entry name" value="KdpD_TM"/>
</dbReference>
<keyword evidence="12 13" id="KW-0472">Membrane</keyword>
<dbReference type="Gene3D" id="1.20.120.620">
    <property type="entry name" value="Backbone structure of the membrane domain of e. Coli histidine kinase receptor kdpd"/>
    <property type="match status" value="1"/>
</dbReference>
<evidence type="ECO:0000256" key="13">
    <source>
        <dbReference type="SAM" id="Phobius"/>
    </source>
</evidence>
<evidence type="ECO:0000256" key="2">
    <source>
        <dbReference type="ARBA" id="ARBA00004141"/>
    </source>
</evidence>
<dbReference type="GO" id="GO:0005524">
    <property type="term" value="F:ATP binding"/>
    <property type="evidence" value="ECO:0007669"/>
    <property type="project" value="UniProtKB-KW"/>
</dbReference>
<dbReference type="PANTHER" id="PTHR45569">
    <property type="entry name" value="SENSOR PROTEIN KDPD"/>
    <property type="match status" value="1"/>
</dbReference>
<comment type="caution">
    <text evidence="15">The sequence shown here is derived from an EMBL/GenBank/DDBJ whole genome shotgun (WGS) entry which is preliminary data.</text>
</comment>
<keyword evidence="16" id="KW-1185">Reference proteome</keyword>
<dbReference type="SMART" id="SM00387">
    <property type="entry name" value="HATPase_c"/>
    <property type="match status" value="1"/>
</dbReference>
<proteinExistence type="predicted"/>
<feature type="domain" description="Histidine kinase" evidence="14">
    <location>
        <begin position="280"/>
        <end position="492"/>
    </location>
</feature>
<gene>
    <name evidence="15" type="ORF">M2127_000003</name>
</gene>
<dbReference type="InterPro" id="IPR005467">
    <property type="entry name" value="His_kinase_dom"/>
</dbReference>
<dbReference type="InterPro" id="IPR038318">
    <property type="entry name" value="KdpD_sf"/>
</dbReference>
<dbReference type="Pfam" id="PF00512">
    <property type="entry name" value="HisKA"/>
    <property type="match status" value="1"/>
</dbReference>
<dbReference type="PANTHER" id="PTHR45569:SF1">
    <property type="entry name" value="SENSOR PROTEIN KDPD"/>
    <property type="match status" value="1"/>
</dbReference>
<evidence type="ECO:0000256" key="6">
    <source>
        <dbReference type="ARBA" id="ARBA00022692"/>
    </source>
</evidence>
<comment type="subcellular location">
    <subcellularLocation>
        <location evidence="2">Membrane</location>
        <topology evidence="2">Multi-pass membrane protein</topology>
    </subcellularLocation>
</comment>
<dbReference type="EMBL" id="JARXYA010000001">
    <property type="protein sequence ID" value="MDH6502720.1"/>
    <property type="molecule type" value="Genomic_DNA"/>
</dbReference>
<feature type="transmembrane region" description="Helical" evidence="13">
    <location>
        <begin position="92"/>
        <end position="115"/>
    </location>
</feature>
<dbReference type="InterPro" id="IPR036097">
    <property type="entry name" value="HisK_dim/P_sf"/>
</dbReference>
<evidence type="ECO:0000256" key="5">
    <source>
        <dbReference type="ARBA" id="ARBA00022679"/>
    </source>
</evidence>
<keyword evidence="5 15" id="KW-0808">Transferase</keyword>
<dbReference type="InterPro" id="IPR004358">
    <property type="entry name" value="Sig_transdc_His_kin-like_C"/>
</dbReference>
<dbReference type="GO" id="GO:0000155">
    <property type="term" value="F:phosphorelay sensor kinase activity"/>
    <property type="evidence" value="ECO:0007669"/>
    <property type="project" value="InterPro"/>
</dbReference>
<reference evidence="15" key="1">
    <citation type="submission" date="2023-04" db="EMBL/GenBank/DDBJ databases">
        <title>Genome Encyclopedia of Bacteria and Archaea VI: Functional Genomics of Type Strains.</title>
        <authorList>
            <person name="Whitman W."/>
        </authorList>
    </citation>
    <scope>NUCLEOTIDE SEQUENCE</scope>
    <source>
        <strain evidence="15">Enz.4-51</strain>
    </source>
</reference>
<evidence type="ECO:0000256" key="10">
    <source>
        <dbReference type="ARBA" id="ARBA00022989"/>
    </source>
</evidence>
<dbReference type="Gene3D" id="3.30.565.10">
    <property type="entry name" value="Histidine kinase-like ATPase, C-terminal domain"/>
    <property type="match status" value="1"/>
</dbReference>
<dbReference type="AlphaFoldDB" id="A0AA43S3T7"/>
<keyword evidence="4" id="KW-0597">Phosphoprotein</keyword>
<dbReference type="InterPro" id="IPR003661">
    <property type="entry name" value="HisK_dim/P_dom"/>
</dbReference>
<evidence type="ECO:0000256" key="1">
    <source>
        <dbReference type="ARBA" id="ARBA00000085"/>
    </source>
</evidence>
<feature type="transmembrane region" description="Helical" evidence="13">
    <location>
        <begin position="43"/>
        <end position="60"/>
    </location>
</feature>
<evidence type="ECO:0000256" key="4">
    <source>
        <dbReference type="ARBA" id="ARBA00022553"/>
    </source>
</evidence>
<sequence length="501" mass="55080">MMKIPNMNALSIRALIKTISLCFLIAMGVTALCWSFGGFIDYANIAMIFLLSTFLAALAFGRGAAVVSAFLNVAFFDFFFVAPLYSFDVEDLQYLITLAVMLIIGLITGNFVSSLKEKIADITRRASMSLALQNLSQGLFKAQNIEQVIATSLTSLQPAIKAELSMYLLNEEEIIIPQNTQHIEQVMAIMDGSVATPPSEPDPNLECEIFIPIQSDWKKFGVLLAKDLSPFSKKDGREQFLQTAADLIALAVLKLQLARSDEASKVEAATERLRSAILSSLSHDLRTPLTKIIGLAEEVQSKAANLDVNSNHTLTTIANQGKRLSNKINNLLEIVKLQTQKPTLEKAWQPIEEVIGTSIKYFSSLFPYRKVEISIDPEIPPLYFDEVLMERVIYNLLDNAAKYSGPDSVIEINARRRKEFVEIEVRDYGSGFTKSPTSLFKAFAKGDNDSVVGGLGLAICKTIIDSHGGTIWAENVADGNGAVVVIQLPLISAPNFDLDLE</sequence>
<dbReference type="GO" id="GO:0005886">
    <property type="term" value="C:plasma membrane"/>
    <property type="evidence" value="ECO:0007669"/>
    <property type="project" value="TreeGrafter"/>
</dbReference>